<gene>
    <name evidence="1" type="ORF">CCE28_15270</name>
</gene>
<comment type="caution">
    <text evidence="1">The sequence shown here is derived from an EMBL/GenBank/DDBJ whole genome shotgun (WGS) entry which is preliminary data.</text>
</comment>
<dbReference type="RefSeq" id="WP_095134595.1">
    <property type="nucleotide sequence ID" value="NZ_NIBG01000015.1"/>
</dbReference>
<accession>A0A267MHW8</accession>
<keyword evidence="2" id="KW-1185">Reference proteome</keyword>
<dbReference type="AlphaFoldDB" id="A0A267MHW8"/>
<dbReference type="Pfam" id="PF18975">
    <property type="entry name" value="DUF5711"/>
    <property type="match status" value="1"/>
</dbReference>
<name>A0A267MHW8_9FIRM</name>
<dbReference type="OrthoDB" id="1948864at2"/>
<proteinExistence type="predicted"/>
<protein>
    <submittedName>
        <fullName evidence="1">Uncharacterized protein</fullName>
    </submittedName>
</protein>
<evidence type="ECO:0000313" key="1">
    <source>
        <dbReference type="EMBL" id="PAB58465.1"/>
    </source>
</evidence>
<dbReference type="InterPro" id="IPR043765">
    <property type="entry name" value="DUF5711"/>
</dbReference>
<evidence type="ECO:0000313" key="2">
    <source>
        <dbReference type="Proteomes" id="UP000216024"/>
    </source>
</evidence>
<dbReference type="SUPFAM" id="SSF50998">
    <property type="entry name" value="Quinoprotein alcohol dehydrogenase-like"/>
    <property type="match status" value="1"/>
</dbReference>
<sequence>MAKKSFRLSITIFILASILTSVFYKGADWILEKTKKPFNLELVYTFEHENTTNVVRPFKNNIVIYEDNYIKVYTKEGQIICNILAEYKKPFILTSNNLFFTGDKETGYISAKDEKGNIVWDYEVKEKIKYITNDSTGNIALITESENKSNILVLNEQGKVKGRFSINKSSVVDMALSEGGEKVGLSILEIGSSMKSSTALYWAKGGLIGGQTYNDEIIPNIFFTEDDTLISIGDKNVAAFHKSGPLWKRPIDGTLKRVAFNKNGQIALNITREKKAIIDTKRQNFILVLDKDNNEQVISGVNGKVIDMDFIDENLFFCTDRTLFFVQRDTINKNKLTGNKTIDQNELKEKKINNDIKFIKKLDNTYILLGLKDKTKVYGIKYEPN</sequence>
<dbReference type="Proteomes" id="UP000216024">
    <property type="component" value="Unassembled WGS sequence"/>
</dbReference>
<dbReference type="EMBL" id="NIBG01000015">
    <property type="protein sequence ID" value="PAB58465.1"/>
    <property type="molecule type" value="Genomic_DNA"/>
</dbReference>
<reference evidence="1 2" key="1">
    <citation type="submission" date="2017-06" db="EMBL/GenBank/DDBJ databases">
        <title>Draft genome sequence of anaerobic fermentative bacterium Anaeromicrobium sediminis DY2726D isolated from West Pacific Ocean sediments.</title>
        <authorList>
            <person name="Zeng X."/>
        </authorList>
    </citation>
    <scope>NUCLEOTIDE SEQUENCE [LARGE SCALE GENOMIC DNA]</scope>
    <source>
        <strain evidence="1 2">DY2726D</strain>
    </source>
</reference>
<dbReference type="InterPro" id="IPR011047">
    <property type="entry name" value="Quinoprotein_ADH-like_sf"/>
</dbReference>
<organism evidence="1 2">
    <name type="scientific">Anaeromicrobium sediminis</name>
    <dbReference type="NCBI Taxonomy" id="1478221"/>
    <lineage>
        <taxon>Bacteria</taxon>
        <taxon>Bacillati</taxon>
        <taxon>Bacillota</taxon>
        <taxon>Clostridia</taxon>
        <taxon>Peptostreptococcales</taxon>
        <taxon>Thermotaleaceae</taxon>
        <taxon>Anaeromicrobium</taxon>
    </lineage>
</organism>